<feature type="domain" description="HTH lysR-type" evidence="5">
    <location>
        <begin position="1"/>
        <end position="58"/>
    </location>
</feature>
<dbReference type="InterPro" id="IPR005119">
    <property type="entry name" value="LysR_subst-bd"/>
</dbReference>
<dbReference type="Gene3D" id="1.10.10.10">
    <property type="entry name" value="Winged helix-like DNA-binding domain superfamily/Winged helix DNA-binding domain"/>
    <property type="match status" value="1"/>
</dbReference>
<protein>
    <submittedName>
        <fullName evidence="6">LysR family transcriptional regulator</fullName>
    </submittedName>
</protein>
<dbReference type="EMBL" id="CP039865">
    <property type="protein sequence ID" value="QCK87199.1"/>
    <property type="molecule type" value="Genomic_DNA"/>
</dbReference>
<name>A0A4D7QNM2_9HYPH</name>
<accession>A0A4D7QNM2</accession>
<dbReference type="OrthoDB" id="528082at2"/>
<dbReference type="InterPro" id="IPR036388">
    <property type="entry name" value="WH-like_DNA-bd_sf"/>
</dbReference>
<proteinExistence type="inferred from homology"/>
<dbReference type="SUPFAM" id="SSF53850">
    <property type="entry name" value="Periplasmic binding protein-like II"/>
    <property type="match status" value="1"/>
</dbReference>
<evidence type="ECO:0000259" key="5">
    <source>
        <dbReference type="PROSITE" id="PS50931"/>
    </source>
</evidence>
<evidence type="ECO:0000313" key="7">
    <source>
        <dbReference type="Proteomes" id="UP000298588"/>
    </source>
</evidence>
<keyword evidence="4" id="KW-0804">Transcription</keyword>
<sequence>MDFRWLHDFLALADIRNFRLAAERRNSSQPAFSRRIQSLEAWLGTSLIDRSAHPVRLTDAGERFVDAADAIIRQVMVARGALSGTPSDDGRAMISFSLPHSLALARFPQWWTVWSVASGARSCRVVSGSINEMRAHHVTRRSDILISFDHADHPLHLDPAHYRQVDLGLEWLRPYVSSRSNERHLVLAGKARGPSALVRYPSCSFLGRLVDAILAARQARMQTICEADAAEVLLRMAVAGHGIAWLPESTAADAVAAGRLRLAGDETWSMPMRIVAYSPRALVSPAVTTLMDFLADRPSGGHGQVAALV</sequence>
<dbReference type="Pfam" id="PF00126">
    <property type="entry name" value="HTH_1"/>
    <property type="match status" value="1"/>
</dbReference>
<dbReference type="PROSITE" id="PS50931">
    <property type="entry name" value="HTH_LYSR"/>
    <property type="match status" value="1"/>
</dbReference>
<evidence type="ECO:0000256" key="4">
    <source>
        <dbReference type="ARBA" id="ARBA00023163"/>
    </source>
</evidence>
<gene>
    <name evidence="6" type="ORF">E8L99_16255</name>
</gene>
<dbReference type="Gene3D" id="3.40.190.10">
    <property type="entry name" value="Periplasmic binding protein-like II"/>
    <property type="match status" value="2"/>
</dbReference>
<dbReference type="RefSeq" id="WP_137100528.1">
    <property type="nucleotide sequence ID" value="NZ_CP039865.1"/>
</dbReference>
<dbReference type="InterPro" id="IPR036390">
    <property type="entry name" value="WH_DNA-bd_sf"/>
</dbReference>
<dbReference type="Pfam" id="PF03466">
    <property type="entry name" value="LysR_substrate"/>
    <property type="match status" value="1"/>
</dbReference>
<keyword evidence="2" id="KW-0805">Transcription regulation</keyword>
<dbReference type="PANTHER" id="PTHR30126:SF2">
    <property type="entry name" value="HTH-TYPE TRANSCRIPTIONAL REGULATOR YJIE"/>
    <property type="match status" value="1"/>
</dbReference>
<keyword evidence="7" id="KW-1185">Reference proteome</keyword>
<dbReference type="Proteomes" id="UP000298588">
    <property type="component" value="Chromosome"/>
</dbReference>
<reference evidence="6 7" key="1">
    <citation type="submission" date="2019-04" db="EMBL/GenBank/DDBJ databases">
        <title>Phreatobacter aquaticus sp. nov.</title>
        <authorList>
            <person name="Choi A."/>
            <person name="Baek K."/>
        </authorList>
    </citation>
    <scope>NUCLEOTIDE SEQUENCE [LARGE SCALE GENOMIC DNA]</scope>
    <source>
        <strain evidence="6 7">NMCR1094</strain>
    </source>
</reference>
<evidence type="ECO:0000313" key="6">
    <source>
        <dbReference type="EMBL" id="QCK87199.1"/>
    </source>
</evidence>
<keyword evidence="3" id="KW-0238">DNA-binding</keyword>
<dbReference type="GO" id="GO:0000976">
    <property type="term" value="F:transcription cis-regulatory region binding"/>
    <property type="evidence" value="ECO:0007669"/>
    <property type="project" value="TreeGrafter"/>
</dbReference>
<organism evidence="6 7">
    <name type="scientific">Phreatobacter aquaticus</name>
    <dbReference type="NCBI Taxonomy" id="2570229"/>
    <lineage>
        <taxon>Bacteria</taxon>
        <taxon>Pseudomonadati</taxon>
        <taxon>Pseudomonadota</taxon>
        <taxon>Alphaproteobacteria</taxon>
        <taxon>Hyphomicrobiales</taxon>
        <taxon>Phreatobacteraceae</taxon>
        <taxon>Phreatobacter</taxon>
    </lineage>
</organism>
<dbReference type="InterPro" id="IPR000847">
    <property type="entry name" value="LysR_HTH_N"/>
</dbReference>
<comment type="similarity">
    <text evidence="1">Belongs to the LysR transcriptional regulatory family.</text>
</comment>
<evidence type="ECO:0000256" key="2">
    <source>
        <dbReference type="ARBA" id="ARBA00023015"/>
    </source>
</evidence>
<dbReference type="SUPFAM" id="SSF46785">
    <property type="entry name" value="Winged helix' DNA-binding domain"/>
    <property type="match status" value="1"/>
</dbReference>
<dbReference type="PANTHER" id="PTHR30126">
    <property type="entry name" value="HTH-TYPE TRANSCRIPTIONAL REGULATOR"/>
    <property type="match status" value="1"/>
</dbReference>
<dbReference type="GO" id="GO:0003700">
    <property type="term" value="F:DNA-binding transcription factor activity"/>
    <property type="evidence" value="ECO:0007669"/>
    <property type="project" value="InterPro"/>
</dbReference>
<evidence type="ECO:0000256" key="1">
    <source>
        <dbReference type="ARBA" id="ARBA00009437"/>
    </source>
</evidence>
<evidence type="ECO:0000256" key="3">
    <source>
        <dbReference type="ARBA" id="ARBA00023125"/>
    </source>
</evidence>
<dbReference type="PRINTS" id="PR00039">
    <property type="entry name" value="HTHLYSR"/>
</dbReference>
<dbReference type="AlphaFoldDB" id="A0A4D7QNM2"/>
<dbReference type="KEGG" id="paqt:E8L99_16255"/>